<feature type="compositionally biased region" description="Basic and acidic residues" evidence="9">
    <location>
        <begin position="186"/>
        <end position="198"/>
    </location>
</feature>
<evidence type="ECO:0000256" key="8">
    <source>
        <dbReference type="PROSITE-ProRule" id="PRU00169"/>
    </source>
</evidence>
<dbReference type="GO" id="GO:0043565">
    <property type="term" value="F:sequence-specific DNA binding"/>
    <property type="evidence" value="ECO:0007669"/>
    <property type="project" value="InterPro"/>
</dbReference>
<dbReference type="EMBL" id="MYFO01000033">
    <property type="protein sequence ID" value="TFE84584.1"/>
    <property type="molecule type" value="Genomic_DNA"/>
</dbReference>
<dbReference type="InterPro" id="IPR018062">
    <property type="entry name" value="HTH_AraC-typ_CS"/>
</dbReference>
<gene>
    <name evidence="12" type="ORF">B5M42_19735</name>
</gene>
<organism evidence="12 13">
    <name type="scientific">Paenibacillus athensensis</name>
    <dbReference type="NCBI Taxonomy" id="1967502"/>
    <lineage>
        <taxon>Bacteria</taxon>
        <taxon>Bacillati</taxon>
        <taxon>Bacillota</taxon>
        <taxon>Bacilli</taxon>
        <taxon>Bacillales</taxon>
        <taxon>Paenibacillaceae</taxon>
        <taxon>Paenibacillus</taxon>
    </lineage>
</organism>
<dbReference type="Pfam" id="PF00072">
    <property type="entry name" value="Response_reg"/>
    <property type="match status" value="1"/>
</dbReference>
<feature type="region of interest" description="Disordered" evidence="9">
    <location>
        <begin position="181"/>
        <end position="201"/>
    </location>
</feature>
<dbReference type="PROSITE" id="PS01124">
    <property type="entry name" value="HTH_ARAC_FAMILY_2"/>
    <property type="match status" value="1"/>
</dbReference>
<evidence type="ECO:0000313" key="12">
    <source>
        <dbReference type="EMBL" id="TFE84584.1"/>
    </source>
</evidence>
<accession>A0A4Y8PV37</accession>
<name>A0A4Y8PV37_9BACL</name>
<dbReference type="PROSITE" id="PS50110">
    <property type="entry name" value="RESPONSE_REGULATORY"/>
    <property type="match status" value="1"/>
</dbReference>
<dbReference type="GO" id="GO:0003700">
    <property type="term" value="F:DNA-binding transcription factor activity"/>
    <property type="evidence" value="ECO:0007669"/>
    <property type="project" value="InterPro"/>
</dbReference>
<evidence type="ECO:0000256" key="1">
    <source>
        <dbReference type="ARBA" id="ARBA00004496"/>
    </source>
</evidence>
<reference evidence="12 13" key="1">
    <citation type="submission" date="2017-03" db="EMBL/GenBank/DDBJ databases">
        <title>Isolation of Levoglucosan Utilizing Bacteria.</title>
        <authorList>
            <person name="Arya A.S."/>
        </authorList>
    </citation>
    <scope>NUCLEOTIDE SEQUENCE [LARGE SCALE GENOMIC DNA]</scope>
    <source>
        <strain evidence="12 13">MEC069</strain>
    </source>
</reference>
<dbReference type="AlphaFoldDB" id="A0A4Y8PV37"/>
<feature type="modified residue" description="4-aspartylphosphate" evidence="8">
    <location>
        <position position="54"/>
    </location>
</feature>
<evidence type="ECO:0000256" key="6">
    <source>
        <dbReference type="ARBA" id="ARBA00023125"/>
    </source>
</evidence>
<dbReference type="InterPro" id="IPR011006">
    <property type="entry name" value="CheY-like_superfamily"/>
</dbReference>
<sequence>MNVLVVDDEPIIRLGLRTLVEWEEHGFCYAGEAEDGQEALELLEAQPIDIVITDLLMPRMDGLELIRRLKMSGKDVGIVVLSCMDDFTYVKEAMKHGAKDYLLKPTMEPETLLETLQGVRSELLARRAERGQVLRWQQHLASTQQSRLSARLAAYLRSGEGGAQLTAELFGGAAGAGARVAGGAEQRGEGDAGREARPGSEGGAAGLVTLLLYTGSALNASYQDWSWTASRAALPLGADRVLLLCEAAAAAGAAAPPSPAAGGEASSAADAAGSGGAAAQAQALAAAAERWLDRLGIADEPGWFVGAGLALRRLEDLPRALEAHERQVDERFYGEGRNRWMPALAEPPAEAESPLPVEGRNDLLRCIASDNVDGFLHHARQLGEQLRRLRCPRGKALAFAQELLGLAAGYARERGYAGLDDFEDAYVTSRRALQCHSAAELEALLEEAFAQLAEVRRVGGREPAVTAQNPFIRKAQQYMQEHYAANISTLDIADHVRLSRSYLSDLYSKETGESLSESLTRIRIEEAKRRLRAGELKIYEVAEAVGFPDAKVFAKTFKRVVGCSPKEFER</sequence>
<comment type="subcellular location">
    <subcellularLocation>
        <location evidence="1">Cytoplasm</location>
    </subcellularLocation>
</comment>
<feature type="domain" description="Response regulatory" evidence="11">
    <location>
        <begin position="2"/>
        <end position="119"/>
    </location>
</feature>
<protein>
    <recommendedName>
        <fullName evidence="14">Two-component system, response regulator YesN</fullName>
    </recommendedName>
</protein>
<evidence type="ECO:0000259" key="10">
    <source>
        <dbReference type="PROSITE" id="PS01124"/>
    </source>
</evidence>
<evidence type="ECO:0008006" key="14">
    <source>
        <dbReference type="Google" id="ProtNLM"/>
    </source>
</evidence>
<evidence type="ECO:0000256" key="2">
    <source>
        <dbReference type="ARBA" id="ARBA00022490"/>
    </source>
</evidence>
<dbReference type="Gene3D" id="1.10.10.60">
    <property type="entry name" value="Homeodomain-like"/>
    <property type="match status" value="2"/>
</dbReference>
<dbReference type="GO" id="GO:0005737">
    <property type="term" value="C:cytoplasm"/>
    <property type="evidence" value="ECO:0007669"/>
    <property type="project" value="UniProtKB-SubCell"/>
</dbReference>
<dbReference type="Pfam" id="PF12833">
    <property type="entry name" value="HTH_18"/>
    <property type="match status" value="1"/>
</dbReference>
<dbReference type="CDD" id="cd17536">
    <property type="entry name" value="REC_YesN-like"/>
    <property type="match status" value="1"/>
</dbReference>
<comment type="caution">
    <text evidence="12">The sequence shown here is derived from an EMBL/GenBank/DDBJ whole genome shotgun (WGS) entry which is preliminary data.</text>
</comment>
<keyword evidence="7" id="KW-0804">Transcription</keyword>
<evidence type="ECO:0000256" key="3">
    <source>
        <dbReference type="ARBA" id="ARBA00022553"/>
    </source>
</evidence>
<evidence type="ECO:0000256" key="5">
    <source>
        <dbReference type="ARBA" id="ARBA00023015"/>
    </source>
</evidence>
<dbReference type="PANTHER" id="PTHR42713">
    <property type="entry name" value="HISTIDINE KINASE-RELATED"/>
    <property type="match status" value="1"/>
</dbReference>
<evidence type="ECO:0000259" key="11">
    <source>
        <dbReference type="PROSITE" id="PS50110"/>
    </source>
</evidence>
<dbReference type="SMART" id="SM00448">
    <property type="entry name" value="REC"/>
    <property type="match status" value="1"/>
</dbReference>
<dbReference type="SUPFAM" id="SSF52172">
    <property type="entry name" value="CheY-like"/>
    <property type="match status" value="1"/>
</dbReference>
<keyword evidence="6" id="KW-0238">DNA-binding</keyword>
<evidence type="ECO:0000256" key="9">
    <source>
        <dbReference type="SAM" id="MobiDB-lite"/>
    </source>
</evidence>
<dbReference type="Proteomes" id="UP000298246">
    <property type="component" value="Unassembled WGS sequence"/>
</dbReference>
<keyword evidence="2" id="KW-0963">Cytoplasm</keyword>
<evidence type="ECO:0000256" key="7">
    <source>
        <dbReference type="ARBA" id="ARBA00023163"/>
    </source>
</evidence>
<dbReference type="PANTHER" id="PTHR42713:SF3">
    <property type="entry name" value="TRANSCRIPTIONAL REGULATORY PROTEIN HPTR"/>
    <property type="match status" value="1"/>
</dbReference>
<dbReference type="InterPro" id="IPR001789">
    <property type="entry name" value="Sig_transdc_resp-reg_receiver"/>
</dbReference>
<keyword evidence="4" id="KW-0902">Two-component regulatory system</keyword>
<dbReference type="InterPro" id="IPR009057">
    <property type="entry name" value="Homeodomain-like_sf"/>
</dbReference>
<evidence type="ECO:0000256" key="4">
    <source>
        <dbReference type="ARBA" id="ARBA00023012"/>
    </source>
</evidence>
<proteinExistence type="predicted"/>
<dbReference type="OrthoDB" id="2512952at2"/>
<keyword evidence="13" id="KW-1185">Reference proteome</keyword>
<dbReference type="InterPro" id="IPR018060">
    <property type="entry name" value="HTH_AraC"/>
</dbReference>
<feature type="domain" description="HTH araC/xylS-type" evidence="10">
    <location>
        <begin position="473"/>
        <end position="570"/>
    </location>
</feature>
<dbReference type="GO" id="GO:0000160">
    <property type="term" value="P:phosphorelay signal transduction system"/>
    <property type="evidence" value="ECO:0007669"/>
    <property type="project" value="UniProtKB-KW"/>
</dbReference>
<dbReference type="InterPro" id="IPR051552">
    <property type="entry name" value="HptR"/>
</dbReference>
<dbReference type="SUPFAM" id="SSF46689">
    <property type="entry name" value="Homeodomain-like"/>
    <property type="match status" value="2"/>
</dbReference>
<keyword evidence="5" id="KW-0805">Transcription regulation</keyword>
<keyword evidence="3 8" id="KW-0597">Phosphoprotein</keyword>
<dbReference type="RefSeq" id="WP_134755967.1">
    <property type="nucleotide sequence ID" value="NZ_MYFO02000018.1"/>
</dbReference>
<dbReference type="Gene3D" id="3.40.50.2300">
    <property type="match status" value="1"/>
</dbReference>
<dbReference type="PROSITE" id="PS00041">
    <property type="entry name" value="HTH_ARAC_FAMILY_1"/>
    <property type="match status" value="1"/>
</dbReference>
<evidence type="ECO:0000313" key="13">
    <source>
        <dbReference type="Proteomes" id="UP000298246"/>
    </source>
</evidence>
<dbReference type="SMART" id="SM00342">
    <property type="entry name" value="HTH_ARAC"/>
    <property type="match status" value="1"/>
</dbReference>